<gene>
    <name evidence="3" type="ORF">SE37_00905</name>
</gene>
<dbReference type="EMBL" id="JXBL01000001">
    <property type="protein sequence ID" value="KIE41294.1"/>
    <property type="molecule type" value="Genomic_DNA"/>
</dbReference>
<comment type="caution">
    <text evidence="3">The sequence shown here is derived from an EMBL/GenBank/DDBJ whole genome shotgun (WGS) entry which is preliminary data.</text>
</comment>
<dbReference type="Proteomes" id="UP000031433">
    <property type="component" value="Unassembled WGS sequence"/>
</dbReference>
<proteinExistence type="predicted"/>
<sequence>MRSEAKIGLALTALLVAVTAAGAASIKNTKHDLSSGSTGATFKATNTDQICVFCHTPHNSVQDIPLWNRGNPTATTFTLYSSSGMNNAPVKQGFTADSISLFCMSCHDGATGLGGAVHNDPNGVAITMVGGNDVITGDANLGTDLSNDHPVNFLVTASGIAADGNLGALDTGTNPPTMKTADVTNGLPLFRSARGATTLECGSCHKVHDNTDAPFLRTTMAGSKLCLGCHKK</sequence>
<accession>A0A0C1TKF6</accession>
<feature type="domain" description="Doubled CXXCH motif" evidence="2">
    <location>
        <begin position="200"/>
        <end position="232"/>
    </location>
</feature>
<dbReference type="InterPro" id="IPR036280">
    <property type="entry name" value="Multihaem_cyt_sf"/>
</dbReference>
<organism evidence="3 4">
    <name type="scientific">Geobacter soli</name>
    <dbReference type="NCBI Taxonomy" id="1510391"/>
    <lineage>
        <taxon>Bacteria</taxon>
        <taxon>Pseudomonadati</taxon>
        <taxon>Thermodesulfobacteriota</taxon>
        <taxon>Desulfuromonadia</taxon>
        <taxon>Geobacterales</taxon>
        <taxon>Geobacteraceae</taxon>
        <taxon>Geobacter</taxon>
    </lineage>
</organism>
<evidence type="ECO:0000259" key="2">
    <source>
        <dbReference type="Pfam" id="PF09699"/>
    </source>
</evidence>
<keyword evidence="4" id="KW-1185">Reference proteome</keyword>
<name>A0A0C1TKF6_9BACT</name>
<evidence type="ECO:0000313" key="4">
    <source>
        <dbReference type="Proteomes" id="UP000031433"/>
    </source>
</evidence>
<reference evidence="3 4" key="1">
    <citation type="submission" date="2015-01" db="EMBL/GenBank/DDBJ databases">
        <title>Genome sequence of the anaerobic bacterium Geobacter soli GSS01, a dissimilatory Fe(III) reducer from soil.</title>
        <authorList>
            <person name="Yang G."/>
            <person name="Zhou S."/>
        </authorList>
    </citation>
    <scope>NUCLEOTIDE SEQUENCE [LARGE SCALE GENOMIC DNA]</scope>
    <source>
        <strain evidence="3 4">GSS01</strain>
    </source>
</reference>
<feature type="signal peptide" evidence="1">
    <location>
        <begin position="1"/>
        <end position="23"/>
    </location>
</feature>
<dbReference type="SUPFAM" id="SSF48695">
    <property type="entry name" value="Multiheme cytochromes"/>
    <property type="match status" value="1"/>
</dbReference>
<dbReference type="InterPro" id="IPR010177">
    <property type="entry name" value="Paired_CXXCH_1"/>
</dbReference>
<dbReference type="AlphaFoldDB" id="A0A0C1TKF6"/>
<protein>
    <submittedName>
        <fullName evidence="3">Cytochrome C</fullName>
    </submittedName>
</protein>
<evidence type="ECO:0000256" key="1">
    <source>
        <dbReference type="SAM" id="SignalP"/>
    </source>
</evidence>
<evidence type="ECO:0000313" key="3">
    <source>
        <dbReference type="EMBL" id="KIE41294.1"/>
    </source>
</evidence>
<feature type="chain" id="PRO_5002157075" evidence="1">
    <location>
        <begin position="24"/>
        <end position="232"/>
    </location>
</feature>
<dbReference type="RefSeq" id="WP_014551367.1">
    <property type="nucleotide sequence ID" value="NZ_JXBL01000001.1"/>
</dbReference>
<keyword evidence="1" id="KW-0732">Signal</keyword>
<dbReference type="Pfam" id="PF09699">
    <property type="entry name" value="Paired_CXXCH_1"/>
    <property type="match status" value="1"/>
</dbReference>